<dbReference type="AlphaFoldDB" id="A0A849V958"/>
<dbReference type="EMBL" id="JABBPG010000002">
    <property type="protein sequence ID" value="NOU49872.1"/>
    <property type="molecule type" value="Genomic_DNA"/>
</dbReference>
<evidence type="ECO:0000256" key="1">
    <source>
        <dbReference type="SAM" id="Phobius"/>
    </source>
</evidence>
<organism evidence="2 3">
    <name type="scientific">Pseudoalteromonas caenipelagi</name>
    <dbReference type="NCBI Taxonomy" id="2726988"/>
    <lineage>
        <taxon>Bacteria</taxon>
        <taxon>Pseudomonadati</taxon>
        <taxon>Pseudomonadota</taxon>
        <taxon>Gammaproteobacteria</taxon>
        <taxon>Alteromonadales</taxon>
        <taxon>Pseudoalteromonadaceae</taxon>
        <taxon>Pseudoalteromonas</taxon>
    </lineage>
</organism>
<keyword evidence="1" id="KW-1133">Transmembrane helix</keyword>
<dbReference type="RefSeq" id="WP_171624962.1">
    <property type="nucleotide sequence ID" value="NZ_JABBPG010000002.1"/>
</dbReference>
<keyword evidence="1" id="KW-0812">Transmembrane</keyword>
<gene>
    <name evidence="2" type="ORF">HG263_04895</name>
</gene>
<evidence type="ECO:0000313" key="3">
    <source>
        <dbReference type="Proteomes" id="UP000586305"/>
    </source>
</evidence>
<proteinExistence type="predicted"/>
<reference evidence="2 3" key="1">
    <citation type="submission" date="2020-04" db="EMBL/GenBank/DDBJ databases">
        <title>Pseudoalteromonas caenipelagi sp. nov., isolated from a tidal flat.</title>
        <authorList>
            <person name="Park S."/>
            <person name="Yoon J.-H."/>
        </authorList>
    </citation>
    <scope>NUCLEOTIDE SEQUENCE [LARGE SCALE GENOMIC DNA]</scope>
    <source>
        <strain evidence="2 3">JBTF-M23</strain>
    </source>
</reference>
<sequence length="154" mass="17819">MQKQIDEINRHEKFEKEKVTASIEKMKHRTSVFYFQFIQTIFIFFMVMVLVLGGFYLAFLQFKLDREIALKSIERKQDADTIADNSQQEEGTQQSNSVEISMTGIKLNSSVIGLIILAMSFAFFYLYIKDVYTIELFKEPKASATSTTDEKPPT</sequence>
<protein>
    <submittedName>
        <fullName evidence="2">Uncharacterized protein</fullName>
    </submittedName>
</protein>
<accession>A0A849V958</accession>
<dbReference type="Proteomes" id="UP000586305">
    <property type="component" value="Unassembled WGS sequence"/>
</dbReference>
<feature type="transmembrane region" description="Helical" evidence="1">
    <location>
        <begin position="32"/>
        <end position="59"/>
    </location>
</feature>
<keyword evidence="3" id="KW-1185">Reference proteome</keyword>
<comment type="caution">
    <text evidence="2">The sequence shown here is derived from an EMBL/GenBank/DDBJ whole genome shotgun (WGS) entry which is preliminary data.</text>
</comment>
<feature type="transmembrane region" description="Helical" evidence="1">
    <location>
        <begin position="111"/>
        <end position="128"/>
    </location>
</feature>
<name>A0A849V958_9GAMM</name>
<keyword evidence="1" id="KW-0472">Membrane</keyword>
<evidence type="ECO:0000313" key="2">
    <source>
        <dbReference type="EMBL" id="NOU49872.1"/>
    </source>
</evidence>